<feature type="transmembrane region" description="Helical" evidence="8">
    <location>
        <begin position="12"/>
        <end position="36"/>
    </location>
</feature>
<feature type="transmembrane region" description="Helical" evidence="8">
    <location>
        <begin position="102"/>
        <end position="119"/>
    </location>
</feature>
<keyword evidence="5 8" id="KW-1133">Transmembrane helix</keyword>
<comment type="subcellular location">
    <subcellularLocation>
        <location evidence="1">Cell membrane</location>
        <topology evidence="1">Multi-pass membrane protein</topology>
    </subcellularLocation>
</comment>
<proteinExistence type="inferred from homology"/>
<comment type="caution">
    <text evidence="9">The sequence shown here is derived from an EMBL/GenBank/DDBJ whole genome shotgun (WGS) entry which is preliminary data.</text>
</comment>
<evidence type="ECO:0000256" key="4">
    <source>
        <dbReference type="ARBA" id="ARBA00022692"/>
    </source>
</evidence>
<dbReference type="Pfam" id="PF02417">
    <property type="entry name" value="Chromate_transp"/>
    <property type="match status" value="2"/>
</dbReference>
<name>A0ABR1SDK2_9PEZI</name>
<evidence type="ECO:0000256" key="3">
    <source>
        <dbReference type="ARBA" id="ARBA00022475"/>
    </source>
</evidence>
<keyword evidence="4 8" id="KW-0812">Transmembrane</keyword>
<gene>
    <name evidence="9" type="ORF">PG993_011208</name>
</gene>
<evidence type="ECO:0000256" key="1">
    <source>
        <dbReference type="ARBA" id="ARBA00004651"/>
    </source>
</evidence>
<evidence type="ECO:0000256" key="5">
    <source>
        <dbReference type="ARBA" id="ARBA00022989"/>
    </source>
</evidence>
<feature type="transmembrane region" description="Helical" evidence="8">
    <location>
        <begin position="288"/>
        <end position="313"/>
    </location>
</feature>
<reference evidence="9 10" key="1">
    <citation type="submission" date="2023-01" db="EMBL/GenBank/DDBJ databases">
        <title>Analysis of 21 Apiospora genomes using comparative genomics revels a genus with tremendous synthesis potential of carbohydrate active enzymes and secondary metabolites.</title>
        <authorList>
            <person name="Sorensen T."/>
        </authorList>
    </citation>
    <scope>NUCLEOTIDE SEQUENCE [LARGE SCALE GENOMIC DNA]</scope>
    <source>
        <strain evidence="9 10">CBS 33761</strain>
    </source>
</reference>
<feature type="region of interest" description="Disordered" evidence="7">
    <location>
        <begin position="153"/>
        <end position="211"/>
    </location>
</feature>
<dbReference type="Proteomes" id="UP001444661">
    <property type="component" value="Unassembled WGS sequence"/>
</dbReference>
<evidence type="ECO:0000256" key="6">
    <source>
        <dbReference type="ARBA" id="ARBA00023136"/>
    </source>
</evidence>
<comment type="similarity">
    <text evidence="2">Belongs to the chromate ion transporter (CHR) (TC 2.A.51) family.</text>
</comment>
<dbReference type="EMBL" id="JAQQWK010000010">
    <property type="protein sequence ID" value="KAK8029917.1"/>
    <property type="molecule type" value="Genomic_DNA"/>
</dbReference>
<evidence type="ECO:0000256" key="8">
    <source>
        <dbReference type="SAM" id="Phobius"/>
    </source>
</evidence>
<dbReference type="PANTHER" id="PTHR33567">
    <property type="entry name" value="CHROMATE ION TRANSPORTER (EUROFUNG)"/>
    <property type="match status" value="1"/>
</dbReference>
<feature type="transmembrane region" description="Helical" evidence="8">
    <location>
        <begin position="48"/>
        <end position="67"/>
    </location>
</feature>
<keyword evidence="3" id="KW-1003">Cell membrane</keyword>
<evidence type="ECO:0000256" key="7">
    <source>
        <dbReference type="SAM" id="MobiDB-lite"/>
    </source>
</evidence>
<keyword evidence="6 8" id="KW-0472">Membrane</keyword>
<accession>A0ABR1SDK2</accession>
<sequence length="360" mass="39162">MLYCINLIHGGVASAILSFILWCLPGALGMLGLSIGVSNVGEALPEPVYSLLSGLNAATVGIITLAAVELSDKAVTDQLTRIIVFLTASAGMLYNALWYFPVLVFVAGCATVVHDYRWVHRPVRAARRWLRPGTGTEDQQGDVNDMGERAASSVLTPSVPLRPPQAEADGLPFPPRHDGGFQQEDSTQRRPDLHRQRSRSRASRDPPRVSTQYVLEDRHRHHRRLFRDLHHRHGPARLLPQTPPFLFRLFANMYLAGTIIFGGGPVVIPLLREYVVAEGWVSPRDFLVGLAVAQAFPGPNFNFAVFLGSLAAINQARLSSPVPPPRFWVSSCRGSCSCMGPWGSGVDCGVAVGSSQGSEV</sequence>
<protein>
    <submittedName>
        <fullName evidence="9">Chromate transporter</fullName>
    </submittedName>
</protein>
<dbReference type="InterPro" id="IPR003370">
    <property type="entry name" value="Chromate_transpt"/>
</dbReference>
<dbReference type="PANTHER" id="PTHR33567:SF3">
    <property type="entry name" value="CHROMATE ION TRANSPORTER (EUROFUNG)"/>
    <property type="match status" value="1"/>
</dbReference>
<feature type="compositionally biased region" description="Basic and acidic residues" evidence="7">
    <location>
        <begin position="186"/>
        <end position="195"/>
    </location>
</feature>
<keyword evidence="10" id="KW-1185">Reference proteome</keyword>
<organism evidence="9 10">
    <name type="scientific">Apiospora rasikravindrae</name>
    <dbReference type="NCBI Taxonomy" id="990691"/>
    <lineage>
        <taxon>Eukaryota</taxon>
        <taxon>Fungi</taxon>
        <taxon>Dikarya</taxon>
        <taxon>Ascomycota</taxon>
        <taxon>Pezizomycotina</taxon>
        <taxon>Sordariomycetes</taxon>
        <taxon>Xylariomycetidae</taxon>
        <taxon>Amphisphaeriales</taxon>
        <taxon>Apiosporaceae</taxon>
        <taxon>Apiospora</taxon>
    </lineage>
</organism>
<evidence type="ECO:0000313" key="10">
    <source>
        <dbReference type="Proteomes" id="UP001444661"/>
    </source>
</evidence>
<feature type="transmembrane region" description="Helical" evidence="8">
    <location>
        <begin position="245"/>
        <end position="268"/>
    </location>
</feature>
<evidence type="ECO:0000313" key="9">
    <source>
        <dbReference type="EMBL" id="KAK8029917.1"/>
    </source>
</evidence>
<evidence type="ECO:0000256" key="2">
    <source>
        <dbReference type="ARBA" id="ARBA00005262"/>
    </source>
</evidence>